<evidence type="ECO:0000313" key="5">
    <source>
        <dbReference type="EMBL" id="MDR6268135.1"/>
    </source>
</evidence>
<keyword evidence="2 5" id="KW-0238">DNA-binding</keyword>
<dbReference type="InterPro" id="IPR016032">
    <property type="entry name" value="Sig_transdc_resp-reg_C-effctor"/>
</dbReference>
<keyword evidence="3" id="KW-0804">Transcription</keyword>
<dbReference type="InterPro" id="IPR039420">
    <property type="entry name" value="WalR-like"/>
</dbReference>
<name>A0ABU1J7N5_9MICC</name>
<organism evidence="5 6">
    <name type="scientific">Arthrobacter russicus</name>
    <dbReference type="NCBI Taxonomy" id="172040"/>
    <lineage>
        <taxon>Bacteria</taxon>
        <taxon>Bacillati</taxon>
        <taxon>Actinomycetota</taxon>
        <taxon>Actinomycetes</taxon>
        <taxon>Micrococcales</taxon>
        <taxon>Micrococcaceae</taxon>
        <taxon>Arthrobacter</taxon>
    </lineage>
</organism>
<dbReference type="PANTHER" id="PTHR43214:SF24">
    <property type="entry name" value="TRANSCRIPTIONAL REGULATORY PROTEIN NARL-RELATED"/>
    <property type="match status" value="1"/>
</dbReference>
<keyword evidence="6" id="KW-1185">Reference proteome</keyword>
<dbReference type="CDD" id="cd06170">
    <property type="entry name" value="LuxR_C_like"/>
    <property type="match status" value="1"/>
</dbReference>
<feature type="domain" description="HTH luxR-type" evidence="4">
    <location>
        <begin position="143"/>
        <end position="208"/>
    </location>
</feature>
<dbReference type="InterPro" id="IPR000792">
    <property type="entry name" value="Tscrpt_reg_LuxR_C"/>
</dbReference>
<dbReference type="Proteomes" id="UP001185069">
    <property type="component" value="Unassembled WGS sequence"/>
</dbReference>
<protein>
    <submittedName>
        <fullName evidence="5">DNA-binding NarL/FixJ family response regulator</fullName>
    </submittedName>
</protein>
<evidence type="ECO:0000313" key="6">
    <source>
        <dbReference type="Proteomes" id="UP001185069"/>
    </source>
</evidence>
<dbReference type="SUPFAM" id="SSF46894">
    <property type="entry name" value="C-terminal effector domain of the bipartite response regulators"/>
    <property type="match status" value="1"/>
</dbReference>
<dbReference type="PROSITE" id="PS50043">
    <property type="entry name" value="HTH_LUXR_2"/>
    <property type="match status" value="1"/>
</dbReference>
<dbReference type="EMBL" id="JAVDQF010000001">
    <property type="protein sequence ID" value="MDR6268135.1"/>
    <property type="molecule type" value="Genomic_DNA"/>
</dbReference>
<proteinExistence type="predicted"/>
<keyword evidence="1" id="KW-0805">Transcription regulation</keyword>
<evidence type="ECO:0000256" key="3">
    <source>
        <dbReference type="ARBA" id="ARBA00023163"/>
    </source>
</evidence>
<dbReference type="PRINTS" id="PR00038">
    <property type="entry name" value="HTHLUXR"/>
</dbReference>
<dbReference type="Gene3D" id="3.40.50.2300">
    <property type="match status" value="1"/>
</dbReference>
<accession>A0ABU1J7N5</accession>
<sequence>MTVSEPIAVHVHASDPISLAGVVSHLRPRPEVKIVGPADVMQAKVILILADKLDEQTVGALRQFHRAGHRRIVLMAANLDEADVVNAAEAGVVALVRRSEASAERMVAVLTGAATGEGTVPADLLGKLLGQVGRLQRHVLSPRGMMFNGLAPREVEVLRLLADGFDTQDIAKELCYSERTVKNVVHDVTSRLQLRNRSHAVAYALREGLI</sequence>
<evidence type="ECO:0000256" key="1">
    <source>
        <dbReference type="ARBA" id="ARBA00023015"/>
    </source>
</evidence>
<dbReference type="GO" id="GO:0003677">
    <property type="term" value="F:DNA binding"/>
    <property type="evidence" value="ECO:0007669"/>
    <property type="project" value="UniProtKB-KW"/>
</dbReference>
<reference evidence="5 6" key="1">
    <citation type="submission" date="2023-07" db="EMBL/GenBank/DDBJ databases">
        <title>Sequencing the genomes of 1000 actinobacteria strains.</title>
        <authorList>
            <person name="Klenk H.-P."/>
        </authorList>
    </citation>
    <scope>NUCLEOTIDE SEQUENCE [LARGE SCALE GENOMIC DNA]</scope>
    <source>
        <strain evidence="5 6">DSM 14555</strain>
    </source>
</reference>
<dbReference type="PANTHER" id="PTHR43214">
    <property type="entry name" value="TWO-COMPONENT RESPONSE REGULATOR"/>
    <property type="match status" value="1"/>
</dbReference>
<comment type="caution">
    <text evidence="5">The sequence shown here is derived from an EMBL/GenBank/DDBJ whole genome shotgun (WGS) entry which is preliminary data.</text>
</comment>
<evidence type="ECO:0000256" key="2">
    <source>
        <dbReference type="ARBA" id="ARBA00023125"/>
    </source>
</evidence>
<evidence type="ECO:0000259" key="4">
    <source>
        <dbReference type="PROSITE" id="PS50043"/>
    </source>
</evidence>
<dbReference type="Pfam" id="PF00196">
    <property type="entry name" value="GerE"/>
    <property type="match status" value="1"/>
</dbReference>
<dbReference type="RefSeq" id="WP_309795591.1">
    <property type="nucleotide sequence ID" value="NZ_BAAAHY010000006.1"/>
</dbReference>
<dbReference type="SMART" id="SM00421">
    <property type="entry name" value="HTH_LUXR"/>
    <property type="match status" value="1"/>
</dbReference>
<gene>
    <name evidence="5" type="ORF">JOE69_000373</name>
</gene>